<dbReference type="Pfam" id="PF01529">
    <property type="entry name" value="DHHC"/>
    <property type="match status" value="1"/>
</dbReference>
<comment type="similarity">
    <text evidence="7">Belongs to the DHHC palmitoyltransferase family. PFA5 subfamily.</text>
</comment>
<evidence type="ECO:0000256" key="2">
    <source>
        <dbReference type="ARBA" id="ARBA00022679"/>
    </source>
</evidence>
<evidence type="ECO:0000256" key="6">
    <source>
        <dbReference type="ARBA" id="ARBA00023315"/>
    </source>
</evidence>
<keyword evidence="4 8" id="KW-1133">Transmembrane helix</keyword>
<evidence type="ECO:0000259" key="9">
    <source>
        <dbReference type="Pfam" id="PF01529"/>
    </source>
</evidence>
<feature type="transmembrane region" description="Helical" evidence="8">
    <location>
        <begin position="183"/>
        <end position="202"/>
    </location>
</feature>
<comment type="subcellular location">
    <subcellularLocation>
        <location evidence="1">Membrane</location>
        <topology evidence="1">Multi-pass membrane protein</topology>
    </subcellularLocation>
</comment>
<dbReference type="GO" id="GO:0005783">
    <property type="term" value="C:endoplasmic reticulum"/>
    <property type="evidence" value="ECO:0007669"/>
    <property type="project" value="TreeGrafter"/>
</dbReference>
<evidence type="ECO:0000313" key="11">
    <source>
        <dbReference type="Proteomes" id="UP000179807"/>
    </source>
</evidence>
<keyword evidence="2 8" id="KW-0808">Transferase</keyword>
<dbReference type="PROSITE" id="PS50216">
    <property type="entry name" value="DHHC"/>
    <property type="match status" value="1"/>
</dbReference>
<organism evidence="10 11">
    <name type="scientific">Tritrichomonas foetus</name>
    <dbReference type="NCBI Taxonomy" id="1144522"/>
    <lineage>
        <taxon>Eukaryota</taxon>
        <taxon>Metamonada</taxon>
        <taxon>Parabasalia</taxon>
        <taxon>Tritrichomonadida</taxon>
        <taxon>Tritrichomonadidae</taxon>
        <taxon>Tritrichomonas</taxon>
    </lineage>
</organism>
<dbReference type="RefSeq" id="XP_068347234.1">
    <property type="nucleotide sequence ID" value="XM_068495997.1"/>
</dbReference>
<reference evidence="10" key="1">
    <citation type="submission" date="2016-10" db="EMBL/GenBank/DDBJ databases">
        <authorList>
            <person name="Benchimol M."/>
            <person name="Almeida L.G."/>
            <person name="Vasconcelos A.T."/>
            <person name="Perreira-Neves A."/>
            <person name="Rosa I.A."/>
            <person name="Tasca T."/>
            <person name="Bogo M.R."/>
            <person name="de Souza W."/>
        </authorList>
    </citation>
    <scope>NUCLEOTIDE SEQUENCE [LARGE SCALE GENOMIC DNA]</scope>
    <source>
        <strain evidence="10">K</strain>
    </source>
</reference>
<keyword evidence="6 8" id="KW-0012">Acyltransferase</keyword>
<dbReference type="PANTHER" id="PTHR22883">
    <property type="entry name" value="ZINC FINGER DHHC DOMAIN CONTAINING PROTEIN"/>
    <property type="match status" value="1"/>
</dbReference>
<dbReference type="GO" id="GO:0019706">
    <property type="term" value="F:protein-cysteine S-palmitoyltransferase activity"/>
    <property type="evidence" value="ECO:0007669"/>
    <property type="project" value="UniProtKB-EC"/>
</dbReference>
<feature type="transmembrane region" description="Helical" evidence="8">
    <location>
        <begin position="153"/>
        <end position="171"/>
    </location>
</feature>
<dbReference type="AlphaFoldDB" id="A0A1J4J603"/>
<dbReference type="GO" id="GO:0006612">
    <property type="term" value="P:protein targeting to membrane"/>
    <property type="evidence" value="ECO:0007669"/>
    <property type="project" value="TreeGrafter"/>
</dbReference>
<sequence>MFLTRIDSETGAKSTEDESKKIQPNNRTLFLFIHYQMFPVYLLCKGTAFLDSFYAANSIYYYVIISVYMIMMNYFYRACQSSGFINDEESNDLSLDDQLNISSQDSNKTFYCQHCKIHVPVRTSHCYTCRKCVIRRDHHCPWTGCCIGRDNHLNFFIFALLEGIIHFLPAADGIYNLVFHWNLISNVGFFVYMIILCSYGVYMGITMTCSNLESILLNLTMWERKRFFSISYLKDCPWGTSPFNRGLFENIKEFVNMKKDKSKWTIQTPDLSAFIQEASSIHFNSTNGILKL</sequence>
<gene>
    <name evidence="10" type="ORF">TRFO_11361</name>
</gene>
<feature type="domain" description="Palmitoyltransferase DHHC" evidence="9">
    <location>
        <begin position="108"/>
        <end position="224"/>
    </location>
</feature>
<evidence type="ECO:0000256" key="1">
    <source>
        <dbReference type="ARBA" id="ARBA00004141"/>
    </source>
</evidence>
<evidence type="ECO:0000256" key="3">
    <source>
        <dbReference type="ARBA" id="ARBA00022692"/>
    </source>
</evidence>
<evidence type="ECO:0000313" key="10">
    <source>
        <dbReference type="EMBL" id="OHS94097.1"/>
    </source>
</evidence>
<dbReference type="InterPro" id="IPR039859">
    <property type="entry name" value="PFA4/ZDH16/20/ERF2-like"/>
</dbReference>
<dbReference type="InterPro" id="IPR001594">
    <property type="entry name" value="Palmitoyltrfase_DHHC"/>
</dbReference>
<accession>A0A1J4J603</accession>
<dbReference type="OrthoDB" id="331948at2759"/>
<feature type="transmembrane region" description="Helical" evidence="8">
    <location>
        <begin position="59"/>
        <end position="76"/>
    </location>
</feature>
<dbReference type="EC" id="2.3.1.225" evidence="8"/>
<evidence type="ECO:0000256" key="4">
    <source>
        <dbReference type="ARBA" id="ARBA00022989"/>
    </source>
</evidence>
<name>A0A1J4J603_9EUKA</name>
<keyword evidence="11" id="KW-1185">Reference proteome</keyword>
<comment type="caution">
    <text evidence="10">The sequence shown here is derived from an EMBL/GenBank/DDBJ whole genome shotgun (WGS) entry which is preliminary data.</text>
</comment>
<proteinExistence type="inferred from homology"/>
<comment type="domain">
    <text evidence="8">The DHHC domain is required for palmitoyltransferase activity.</text>
</comment>
<dbReference type="EMBL" id="MLAK01001348">
    <property type="protein sequence ID" value="OHS94097.1"/>
    <property type="molecule type" value="Genomic_DNA"/>
</dbReference>
<dbReference type="GeneID" id="94830701"/>
<protein>
    <recommendedName>
        <fullName evidence="8">Palmitoyltransferase</fullName>
        <ecNumber evidence="8">2.3.1.225</ecNumber>
    </recommendedName>
</protein>
<keyword evidence="5 8" id="KW-0472">Membrane</keyword>
<feature type="transmembrane region" description="Helical" evidence="8">
    <location>
        <begin position="29"/>
        <end position="53"/>
    </location>
</feature>
<dbReference type="GO" id="GO:0016020">
    <property type="term" value="C:membrane"/>
    <property type="evidence" value="ECO:0007669"/>
    <property type="project" value="UniProtKB-SubCell"/>
</dbReference>
<comment type="catalytic activity">
    <reaction evidence="8">
        <text>L-cysteinyl-[protein] + hexadecanoyl-CoA = S-hexadecanoyl-L-cysteinyl-[protein] + CoA</text>
        <dbReference type="Rhea" id="RHEA:36683"/>
        <dbReference type="Rhea" id="RHEA-COMP:10131"/>
        <dbReference type="Rhea" id="RHEA-COMP:11032"/>
        <dbReference type="ChEBI" id="CHEBI:29950"/>
        <dbReference type="ChEBI" id="CHEBI:57287"/>
        <dbReference type="ChEBI" id="CHEBI:57379"/>
        <dbReference type="ChEBI" id="CHEBI:74151"/>
        <dbReference type="EC" id="2.3.1.225"/>
    </reaction>
</comment>
<dbReference type="GO" id="GO:0005794">
    <property type="term" value="C:Golgi apparatus"/>
    <property type="evidence" value="ECO:0007669"/>
    <property type="project" value="TreeGrafter"/>
</dbReference>
<evidence type="ECO:0000256" key="7">
    <source>
        <dbReference type="ARBA" id="ARBA00038298"/>
    </source>
</evidence>
<keyword evidence="3 8" id="KW-0812">Transmembrane</keyword>
<dbReference type="VEuPathDB" id="TrichDB:TRFO_11361"/>
<evidence type="ECO:0000256" key="5">
    <source>
        <dbReference type="ARBA" id="ARBA00023136"/>
    </source>
</evidence>
<dbReference type="PANTHER" id="PTHR22883:SF23">
    <property type="entry name" value="PALMITOYLTRANSFERASE ZDHHC6"/>
    <property type="match status" value="1"/>
</dbReference>
<evidence type="ECO:0000256" key="8">
    <source>
        <dbReference type="RuleBase" id="RU079119"/>
    </source>
</evidence>
<dbReference type="Proteomes" id="UP000179807">
    <property type="component" value="Unassembled WGS sequence"/>
</dbReference>